<sequence length="907" mass="98987">MAVSQQLDREKSSSSILSSVFTFVHREIESFVATAKGEEPPKVPKASTSRVKLDTAPREKKNSNGVRKRTVSSLREGAQEAAGARQRKKLDNARKAGSSDSGNAAYSPGKLHKRPDTVGMPQRPRPSPQTHRAHTEAPRIDKQITKAADNSVSLHKPSPVPPLRTFSNVVKRKASATMPGSLFPRSASIEPDPTPGPASYGLLRERTKLLAAVSRTPLHSVGFAKERLTTRPPVTQSPGDPNPFLGITNTLARARGVIGSTEDAKRFLEDYNPSSPSSPSPAMPLPVRGPRKSYGPNDDETSAIVAHSKSKGKERARDADFEWDDNSRVLRVRGKEQELREAREEHIRKEQERELDPETTLIMEERYHDKERIRKLEAEVAWLKSQLEEQMSLSRIDVSDLSFPPPPPPPPPPPMSTTRQPVELPVTVARIRNKTSKFSAATTDAFLQKARAALRKQPSPLEAPINPINAPPLPKSNAKVKRTGRPSINVPSEKMDAFLTEVKSAKLKKISGTLAPPLVRENPTAALARELGASGKGKELLRTIERRRSLSEIDVGTGTKRKRDTLEIDALEAAGPPKKRIVKEASNSSSTSTSSTSSSSSTMPSRKQFSFGLQDHSWPSIATTDTELTTPSLCSDDNDHASEVAPEDVLPPTPPTPPCRPPTPPRRLKRHSEESREAESPEDDRLPEIIDVIDVDAESDVFLSPITVTPRVPEKASPKKCASPEDIFAKRPPTSPMPKITTKKPAPPARTRVRSGDSSPRGRTTSATQSPVTRHSKATAPALTNPLSAPVLAKKKKKARRSASTGAIANDTLVIQPIDPTPASPHIQRLRTLDAELRRAGDHLWDENSAEGLEADIFQTRGVKNSRGFLARGGGGGPSVYMGEGYVQGYEKESSRQIRSRSTNGRY</sequence>
<proteinExistence type="predicted"/>
<name>A0ACB8U8A9_9APHY</name>
<protein>
    <submittedName>
        <fullName evidence="1">Uncharacterized protein</fullName>
    </submittedName>
</protein>
<dbReference type="Proteomes" id="UP001055072">
    <property type="component" value="Unassembled WGS sequence"/>
</dbReference>
<reference evidence="1" key="1">
    <citation type="journal article" date="2021" name="Environ. Microbiol.">
        <title>Gene family expansions and transcriptome signatures uncover fungal adaptations to wood decay.</title>
        <authorList>
            <person name="Hage H."/>
            <person name="Miyauchi S."/>
            <person name="Viragh M."/>
            <person name="Drula E."/>
            <person name="Min B."/>
            <person name="Chaduli D."/>
            <person name="Navarro D."/>
            <person name="Favel A."/>
            <person name="Norest M."/>
            <person name="Lesage-Meessen L."/>
            <person name="Balint B."/>
            <person name="Merenyi Z."/>
            <person name="de Eugenio L."/>
            <person name="Morin E."/>
            <person name="Martinez A.T."/>
            <person name="Baldrian P."/>
            <person name="Stursova M."/>
            <person name="Martinez M.J."/>
            <person name="Novotny C."/>
            <person name="Magnuson J.K."/>
            <person name="Spatafora J.W."/>
            <person name="Maurice S."/>
            <person name="Pangilinan J."/>
            <person name="Andreopoulos W."/>
            <person name="LaButti K."/>
            <person name="Hundley H."/>
            <person name="Na H."/>
            <person name="Kuo A."/>
            <person name="Barry K."/>
            <person name="Lipzen A."/>
            <person name="Henrissat B."/>
            <person name="Riley R."/>
            <person name="Ahrendt S."/>
            <person name="Nagy L.G."/>
            <person name="Grigoriev I.V."/>
            <person name="Martin F."/>
            <person name="Rosso M.N."/>
        </authorList>
    </citation>
    <scope>NUCLEOTIDE SEQUENCE</scope>
    <source>
        <strain evidence="1">CBS 384.51</strain>
    </source>
</reference>
<gene>
    <name evidence="1" type="ORF">BDY19DRAFT_905246</name>
</gene>
<keyword evidence="2" id="KW-1185">Reference proteome</keyword>
<accession>A0ACB8U8A9</accession>
<comment type="caution">
    <text evidence="1">The sequence shown here is derived from an EMBL/GenBank/DDBJ whole genome shotgun (WGS) entry which is preliminary data.</text>
</comment>
<organism evidence="1 2">
    <name type="scientific">Irpex rosettiformis</name>
    <dbReference type="NCBI Taxonomy" id="378272"/>
    <lineage>
        <taxon>Eukaryota</taxon>
        <taxon>Fungi</taxon>
        <taxon>Dikarya</taxon>
        <taxon>Basidiomycota</taxon>
        <taxon>Agaricomycotina</taxon>
        <taxon>Agaricomycetes</taxon>
        <taxon>Polyporales</taxon>
        <taxon>Irpicaceae</taxon>
        <taxon>Irpex</taxon>
    </lineage>
</organism>
<evidence type="ECO:0000313" key="1">
    <source>
        <dbReference type="EMBL" id="KAI0090205.1"/>
    </source>
</evidence>
<dbReference type="EMBL" id="MU274908">
    <property type="protein sequence ID" value="KAI0090205.1"/>
    <property type="molecule type" value="Genomic_DNA"/>
</dbReference>
<evidence type="ECO:0000313" key="2">
    <source>
        <dbReference type="Proteomes" id="UP001055072"/>
    </source>
</evidence>